<protein>
    <submittedName>
        <fullName evidence="1">Uncharacterized protein</fullName>
    </submittedName>
</protein>
<sequence>MRRPVALLALLALLALPGCKTLAAGGLALCAAHDALEHLCPAPTVEPEPSEDE</sequence>
<proteinExistence type="predicted"/>
<organism evidence="1">
    <name type="scientific">marine sediment metagenome</name>
    <dbReference type="NCBI Taxonomy" id="412755"/>
    <lineage>
        <taxon>unclassified sequences</taxon>
        <taxon>metagenomes</taxon>
        <taxon>ecological metagenomes</taxon>
    </lineage>
</organism>
<reference evidence="1" key="1">
    <citation type="journal article" date="2014" name="Front. Microbiol.">
        <title>High frequency of phylogenetically diverse reductive dehalogenase-homologous genes in deep subseafloor sedimentary metagenomes.</title>
        <authorList>
            <person name="Kawai M."/>
            <person name="Futagami T."/>
            <person name="Toyoda A."/>
            <person name="Takaki Y."/>
            <person name="Nishi S."/>
            <person name="Hori S."/>
            <person name="Arai W."/>
            <person name="Tsubouchi T."/>
            <person name="Morono Y."/>
            <person name="Uchiyama I."/>
            <person name="Ito T."/>
            <person name="Fujiyama A."/>
            <person name="Inagaki F."/>
            <person name="Takami H."/>
        </authorList>
    </citation>
    <scope>NUCLEOTIDE SEQUENCE</scope>
    <source>
        <strain evidence="1">Expedition CK06-06</strain>
    </source>
</reference>
<dbReference type="AlphaFoldDB" id="X1VJ62"/>
<dbReference type="EMBL" id="BARW01030030">
    <property type="protein sequence ID" value="GAJ15306.1"/>
    <property type="molecule type" value="Genomic_DNA"/>
</dbReference>
<name>X1VJ62_9ZZZZ</name>
<comment type="caution">
    <text evidence="1">The sequence shown here is derived from an EMBL/GenBank/DDBJ whole genome shotgun (WGS) entry which is preliminary data.</text>
</comment>
<accession>X1VJ62</accession>
<gene>
    <name evidence="1" type="ORF">S12H4_48115</name>
</gene>
<evidence type="ECO:0000313" key="1">
    <source>
        <dbReference type="EMBL" id="GAJ15306.1"/>
    </source>
</evidence>